<dbReference type="PROSITE" id="PS00049">
    <property type="entry name" value="RIBOSOMAL_L14"/>
    <property type="match status" value="1"/>
</dbReference>
<dbReference type="AlphaFoldDB" id="A0A4T0FSE5"/>
<evidence type="ECO:0000256" key="1">
    <source>
        <dbReference type="ARBA" id="ARBA00010745"/>
    </source>
</evidence>
<dbReference type="GO" id="GO:0070180">
    <property type="term" value="F:large ribosomal subunit rRNA binding"/>
    <property type="evidence" value="ECO:0007669"/>
    <property type="project" value="TreeGrafter"/>
</dbReference>
<comment type="function">
    <text evidence="4">Component of the mitochondrial ribosome (mitoribosome), a dedicated translation machinery responsible for the synthesis of mitochondrial genome-encoded proteins, including at least some of the essential transmembrane subunits of the mitochondrial respiratory chain. The mitoribosomes are attached to the mitochondrial inner membrane and translation products are cotranslationally integrated into the membrane.</text>
</comment>
<organism evidence="7 8">
    <name type="scientific">Wallemia hederae</name>
    <dbReference type="NCBI Taxonomy" id="1540922"/>
    <lineage>
        <taxon>Eukaryota</taxon>
        <taxon>Fungi</taxon>
        <taxon>Dikarya</taxon>
        <taxon>Basidiomycota</taxon>
        <taxon>Wallemiomycotina</taxon>
        <taxon>Wallemiomycetes</taxon>
        <taxon>Wallemiales</taxon>
        <taxon>Wallemiaceae</taxon>
        <taxon>Wallemia</taxon>
    </lineage>
</organism>
<keyword evidence="2 6" id="KW-0689">Ribosomal protein</keyword>
<comment type="caution">
    <text evidence="7">The sequence shown here is derived from an EMBL/GenBank/DDBJ whole genome shotgun (WGS) entry which is preliminary data.</text>
</comment>
<dbReference type="Gene3D" id="2.40.150.20">
    <property type="entry name" value="Ribosomal protein L14"/>
    <property type="match status" value="1"/>
</dbReference>
<dbReference type="CDD" id="cd00337">
    <property type="entry name" value="Ribosomal_uL14"/>
    <property type="match status" value="1"/>
</dbReference>
<evidence type="ECO:0000256" key="3">
    <source>
        <dbReference type="ARBA" id="ARBA00023274"/>
    </source>
</evidence>
<dbReference type="FunFam" id="2.40.150.20:FF:000005">
    <property type="entry name" value="50S ribosomal protein L14"/>
    <property type="match status" value="1"/>
</dbReference>
<dbReference type="EMBL" id="SPNW01000015">
    <property type="protein sequence ID" value="TIA90945.1"/>
    <property type="molecule type" value="Genomic_DNA"/>
</dbReference>
<gene>
    <name evidence="7" type="ORF">E3P99_01343</name>
</gene>
<dbReference type="GO" id="GO:0006412">
    <property type="term" value="P:translation"/>
    <property type="evidence" value="ECO:0007669"/>
    <property type="project" value="InterPro"/>
</dbReference>
<evidence type="ECO:0000313" key="7">
    <source>
        <dbReference type="EMBL" id="TIA90945.1"/>
    </source>
</evidence>
<keyword evidence="8" id="KW-1185">Reference proteome</keyword>
<dbReference type="InterPro" id="IPR019972">
    <property type="entry name" value="Ribosomal_uL14_CS"/>
</dbReference>
<sequence>MLGLKSTMNVSGDAAAEMHNSNTHQIIDNSGALVAEVINVLKVKSGSGIGTVGDECVVVIKSAKPIPANLNISANSPAAANKIRKGDIRRAVIVRTKQQISRPDGRFLRFDDNAGVLINPKKELLGSRISGVIAQEVRQKGWGKIASVAPKLL</sequence>
<dbReference type="Proteomes" id="UP000310189">
    <property type="component" value="Unassembled WGS sequence"/>
</dbReference>
<dbReference type="InterPro" id="IPR036853">
    <property type="entry name" value="Ribosomal_uL14_sf"/>
</dbReference>
<dbReference type="InterPro" id="IPR005745">
    <property type="entry name" value="Ribosomal_uL14_bac-type"/>
</dbReference>
<evidence type="ECO:0000256" key="4">
    <source>
        <dbReference type="ARBA" id="ARBA00037226"/>
    </source>
</evidence>
<dbReference type="SMART" id="SM01374">
    <property type="entry name" value="Ribosomal_L14"/>
    <property type="match status" value="1"/>
</dbReference>
<keyword evidence="3 6" id="KW-0687">Ribonucleoprotein</keyword>
<evidence type="ECO:0000256" key="2">
    <source>
        <dbReference type="ARBA" id="ARBA00022980"/>
    </source>
</evidence>
<accession>A0A4T0FSE5</accession>
<dbReference type="PANTHER" id="PTHR11761">
    <property type="entry name" value="50S/60S RIBOSOMAL PROTEIN L14/L23"/>
    <property type="match status" value="1"/>
</dbReference>
<comment type="similarity">
    <text evidence="1 6">Belongs to the universal ribosomal protein uL14 family.</text>
</comment>
<evidence type="ECO:0000256" key="5">
    <source>
        <dbReference type="ARBA" id="ARBA00040118"/>
    </source>
</evidence>
<dbReference type="OrthoDB" id="274765at2759"/>
<evidence type="ECO:0000256" key="6">
    <source>
        <dbReference type="RuleBase" id="RU003949"/>
    </source>
</evidence>
<proteinExistence type="inferred from homology"/>
<dbReference type="InterPro" id="IPR000218">
    <property type="entry name" value="Ribosomal_uL14"/>
</dbReference>
<dbReference type="HAMAP" id="MF_01367">
    <property type="entry name" value="Ribosomal_uL14"/>
    <property type="match status" value="1"/>
</dbReference>
<dbReference type="SUPFAM" id="SSF50193">
    <property type="entry name" value="Ribosomal protein L14"/>
    <property type="match status" value="1"/>
</dbReference>
<dbReference type="GO" id="GO:0003735">
    <property type="term" value="F:structural constituent of ribosome"/>
    <property type="evidence" value="ECO:0007669"/>
    <property type="project" value="InterPro"/>
</dbReference>
<dbReference type="PANTHER" id="PTHR11761:SF3">
    <property type="entry name" value="LARGE RIBOSOMAL SUBUNIT PROTEIN UL14M"/>
    <property type="match status" value="1"/>
</dbReference>
<dbReference type="NCBIfam" id="TIGR01067">
    <property type="entry name" value="rplN_bact"/>
    <property type="match status" value="1"/>
</dbReference>
<name>A0A4T0FSE5_9BASI</name>
<evidence type="ECO:0000313" key="8">
    <source>
        <dbReference type="Proteomes" id="UP000310189"/>
    </source>
</evidence>
<reference evidence="7 8" key="1">
    <citation type="submission" date="2019-03" db="EMBL/GenBank/DDBJ databases">
        <title>Sequencing 23 genomes of Wallemia ichthyophaga.</title>
        <authorList>
            <person name="Gostincar C."/>
        </authorList>
    </citation>
    <scope>NUCLEOTIDE SEQUENCE [LARGE SCALE GENOMIC DNA]</scope>
    <source>
        <strain evidence="7 8">EXF-5753</strain>
    </source>
</reference>
<dbReference type="Pfam" id="PF00238">
    <property type="entry name" value="Ribosomal_L14"/>
    <property type="match status" value="1"/>
</dbReference>
<dbReference type="GO" id="GO:0005762">
    <property type="term" value="C:mitochondrial large ribosomal subunit"/>
    <property type="evidence" value="ECO:0007669"/>
    <property type="project" value="TreeGrafter"/>
</dbReference>
<protein>
    <recommendedName>
        <fullName evidence="5">Large ribosomal subunit protein uL14m</fullName>
    </recommendedName>
</protein>